<keyword evidence="3" id="KW-1185">Reference proteome</keyword>
<protein>
    <submittedName>
        <fullName evidence="2">Uncharacterized protein</fullName>
    </submittedName>
</protein>
<sequence length="213" mass="23187">MTAARPMERRLPKPSIYGAPPAKVVRPMVRRHLKTCTTATAPRPPPASPHRQRQPLSIPLTLLEPGAHGPRPLRRTLTGRHLRRVAISAARPLERRLPKPTPTPPLQRTRLARMERRLPKPSTYDAPSQDVNAGALPDKVACPRSGASLKRPPRPRHPPALSQALGAAFTAYSQLEQHLPKPSSRRTNMDANHDATAALTGALIATHAHASAA</sequence>
<feature type="region of interest" description="Disordered" evidence="1">
    <location>
        <begin position="120"/>
        <end position="159"/>
    </location>
</feature>
<accession>A0A2H3JCW8</accession>
<evidence type="ECO:0000256" key="1">
    <source>
        <dbReference type="SAM" id="MobiDB-lite"/>
    </source>
</evidence>
<proteinExistence type="predicted"/>
<evidence type="ECO:0000313" key="2">
    <source>
        <dbReference type="EMBL" id="PCH39415.1"/>
    </source>
</evidence>
<feature type="region of interest" description="Disordered" evidence="1">
    <location>
        <begin position="1"/>
        <end position="20"/>
    </location>
</feature>
<reference evidence="2 3" key="1">
    <citation type="journal article" date="2012" name="Science">
        <title>The Paleozoic origin of enzymatic lignin decomposition reconstructed from 31 fungal genomes.</title>
        <authorList>
            <person name="Floudas D."/>
            <person name="Binder M."/>
            <person name="Riley R."/>
            <person name="Barry K."/>
            <person name="Blanchette R.A."/>
            <person name="Henrissat B."/>
            <person name="Martinez A.T."/>
            <person name="Otillar R."/>
            <person name="Spatafora J.W."/>
            <person name="Yadav J.S."/>
            <person name="Aerts A."/>
            <person name="Benoit I."/>
            <person name="Boyd A."/>
            <person name="Carlson A."/>
            <person name="Copeland A."/>
            <person name="Coutinho P.M."/>
            <person name="de Vries R.P."/>
            <person name="Ferreira P."/>
            <person name="Findley K."/>
            <person name="Foster B."/>
            <person name="Gaskell J."/>
            <person name="Glotzer D."/>
            <person name="Gorecki P."/>
            <person name="Heitman J."/>
            <person name="Hesse C."/>
            <person name="Hori C."/>
            <person name="Igarashi K."/>
            <person name="Jurgens J.A."/>
            <person name="Kallen N."/>
            <person name="Kersten P."/>
            <person name="Kohler A."/>
            <person name="Kuees U."/>
            <person name="Kumar T.K.A."/>
            <person name="Kuo A."/>
            <person name="LaButti K."/>
            <person name="Larrondo L.F."/>
            <person name="Lindquist E."/>
            <person name="Ling A."/>
            <person name="Lombard V."/>
            <person name="Lucas S."/>
            <person name="Lundell T."/>
            <person name="Martin R."/>
            <person name="McLaughlin D.J."/>
            <person name="Morgenstern I."/>
            <person name="Morin E."/>
            <person name="Murat C."/>
            <person name="Nagy L.G."/>
            <person name="Nolan M."/>
            <person name="Ohm R.A."/>
            <person name="Patyshakuliyeva A."/>
            <person name="Rokas A."/>
            <person name="Ruiz-Duenas F.J."/>
            <person name="Sabat G."/>
            <person name="Salamov A."/>
            <person name="Samejima M."/>
            <person name="Schmutz J."/>
            <person name="Slot J.C."/>
            <person name="St John F."/>
            <person name="Stenlid J."/>
            <person name="Sun H."/>
            <person name="Sun S."/>
            <person name="Syed K."/>
            <person name="Tsang A."/>
            <person name="Wiebenga A."/>
            <person name="Young D."/>
            <person name="Pisabarro A."/>
            <person name="Eastwood D.C."/>
            <person name="Martin F."/>
            <person name="Cullen D."/>
            <person name="Grigoriev I.V."/>
            <person name="Hibbett D.S."/>
        </authorList>
    </citation>
    <scope>NUCLEOTIDE SEQUENCE [LARGE SCALE GENOMIC DNA]</scope>
    <source>
        <strain evidence="2 3">MD-104</strain>
    </source>
</reference>
<feature type="region of interest" description="Disordered" evidence="1">
    <location>
        <begin position="33"/>
        <end position="74"/>
    </location>
</feature>
<dbReference type="AlphaFoldDB" id="A0A2H3JCW8"/>
<dbReference type="Proteomes" id="UP000218811">
    <property type="component" value="Unassembled WGS sequence"/>
</dbReference>
<evidence type="ECO:0000313" key="3">
    <source>
        <dbReference type="Proteomes" id="UP000218811"/>
    </source>
</evidence>
<dbReference type="EMBL" id="KB467998">
    <property type="protein sequence ID" value="PCH39415.1"/>
    <property type="molecule type" value="Genomic_DNA"/>
</dbReference>
<name>A0A2H3JCW8_WOLCO</name>
<organism evidence="2 3">
    <name type="scientific">Wolfiporia cocos (strain MD-104)</name>
    <name type="common">Brown rot fungus</name>
    <dbReference type="NCBI Taxonomy" id="742152"/>
    <lineage>
        <taxon>Eukaryota</taxon>
        <taxon>Fungi</taxon>
        <taxon>Dikarya</taxon>
        <taxon>Basidiomycota</taxon>
        <taxon>Agaricomycotina</taxon>
        <taxon>Agaricomycetes</taxon>
        <taxon>Polyporales</taxon>
        <taxon>Phaeolaceae</taxon>
        <taxon>Wolfiporia</taxon>
    </lineage>
</organism>
<feature type="compositionally biased region" description="Basic and acidic residues" evidence="1">
    <location>
        <begin position="1"/>
        <end position="11"/>
    </location>
</feature>
<gene>
    <name evidence="2" type="ORF">WOLCODRAFT_158984</name>
</gene>